<keyword evidence="2" id="KW-1185">Reference proteome</keyword>
<accession>A0AAN8F790</accession>
<reference evidence="1 2" key="1">
    <citation type="submission" date="2019-10" db="EMBL/GenBank/DDBJ databases">
        <title>Assembly and Annotation for the nematode Trichostrongylus colubriformis.</title>
        <authorList>
            <person name="Martin J."/>
        </authorList>
    </citation>
    <scope>NUCLEOTIDE SEQUENCE [LARGE SCALE GENOMIC DNA]</scope>
    <source>
        <strain evidence="1">G859</strain>
        <tissue evidence="1">Whole worm</tissue>
    </source>
</reference>
<dbReference type="EMBL" id="WIXE01014388">
    <property type="protein sequence ID" value="KAK5974336.1"/>
    <property type="molecule type" value="Genomic_DNA"/>
</dbReference>
<organism evidence="1 2">
    <name type="scientific">Trichostrongylus colubriformis</name>
    <name type="common">Black scour worm</name>
    <dbReference type="NCBI Taxonomy" id="6319"/>
    <lineage>
        <taxon>Eukaryota</taxon>
        <taxon>Metazoa</taxon>
        <taxon>Ecdysozoa</taxon>
        <taxon>Nematoda</taxon>
        <taxon>Chromadorea</taxon>
        <taxon>Rhabditida</taxon>
        <taxon>Rhabditina</taxon>
        <taxon>Rhabditomorpha</taxon>
        <taxon>Strongyloidea</taxon>
        <taxon>Trichostrongylidae</taxon>
        <taxon>Trichostrongylus</taxon>
    </lineage>
</organism>
<evidence type="ECO:0000313" key="2">
    <source>
        <dbReference type="Proteomes" id="UP001331761"/>
    </source>
</evidence>
<gene>
    <name evidence="1" type="ORF">GCK32_022375</name>
</gene>
<sequence length="28" mass="3117">SCTCLQLILPIGTTRKQFQLHGTSSHVF</sequence>
<feature type="non-terminal residue" evidence="1">
    <location>
        <position position="1"/>
    </location>
</feature>
<name>A0AAN8F790_TRICO</name>
<dbReference type="AlphaFoldDB" id="A0AAN8F790"/>
<comment type="caution">
    <text evidence="1">The sequence shown here is derived from an EMBL/GenBank/DDBJ whole genome shotgun (WGS) entry which is preliminary data.</text>
</comment>
<dbReference type="Proteomes" id="UP001331761">
    <property type="component" value="Unassembled WGS sequence"/>
</dbReference>
<protein>
    <submittedName>
        <fullName evidence="1">Uncharacterized protein</fullName>
    </submittedName>
</protein>
<proteinExistence type="predicted"/>
<evidence type="ECO:0000313" key="1">
    <source>
        <dbReference type="EMBL" id="KAK5974336.1"/>
    </source>
</evidence>